<dbReference type="AlphaFoldDB" id="A0AAV0QM15"/>
<dbReference type="Pfam" id="PF01981">
    <property type="entry name" value="PTH2"/>
    <property type="match status" value="1"/>
</dbReference>
<evidence type="ECO:0000313" key="4">
    <source>
        <dbReference type="EMBL" id="CAI0546233.1"/>
    </source>
</evidence>
<reference evidence="4" key="1">
    <citation type="submission" date="2022-08" db="EMBL/GenBank/DDBJ databases">
        <authorList>
            <person name="Gutierrez-Valencia J."/>
        </authorList>
    </citation>
    <scope>NUCLEOTIDE SEQUENCE</scope>
</reference>
<dbReference type="SUPFAM" id="SSF102462">
    <property type="entry name" value="Peptidyl-tRNA hydrolase II"/>
    <property type="match status" value="1"/>
</dbReference>
<evidence type="ECO:0000256" key="1">
    <source>
        <dbReference type="ARBA" id="ARBA00013260"/>
    </source>
</evidence>
<evidence type="ECO:0000256" key="2">
    <source>
        <dbReference type="ARBA" id="ARBA00022801"/>
    </source>
</evidence>
<evidence type="ECO:0000256" key="3">
    <source>
        <dbReference type="ARBA" id="ARBA00048707"/>
    </source>
</evidence>
<name>A0AAV0QM15_9ROSI</name>
<gene>
    <name evidence="4" type="ORF">LITE_LOCUS43889</name>
</gene>
<organism evidence="4 5">
    <name type="scientific">Linum tenue</name>
    <dbReference type="NCBI Taxonomy" id="586396"/>
    <lineage>
        <taxon>Eukaryota</taxon>
        <taxon>Viridiplantae</taxon>
        <taxon>Streptophyta</taxon>
        <taxon>Embryophyta</taxon>
        <taxon>Tracheophyta</taxon>
        <taxon>Spermatophyta</taxon>
        <taxon>Magnoliopsida</taxon>
        <taxon>eudicotyledons</taxon>
        <taxon>Gunneridae</taxon>
        <taxon>Pentapetalae</taxon>
        <taxon>rosids</taxon>
        <taxon>fabids</taxon>
        <taxon>Malpighiales</taxon>
        <taxon>Linaceae</taxon>
        <taxon>Linum</taxon>
    </lineage>
</organism>
<protein>
    <recommendedName>
        <fullName evidence="1">peptidyl-tRNA hydrolase</fullName>
        <ecNumber evidence="1">3.1.1.29</ecNumber>
    </recommendedName>
</protein>
<dbReference type="GO" id="GO:0004045">
    <property type="term" value="F:peptidyl-tRNA hydrolase activity"/>
    <property type="evidence" value="ECO:0007669"/>
    <property type="project" value="UniProtKB-EC"/>
</dbReference>
<dbReference type="PANTHER" id="PTHR46194">
    <property type="entry name" value="PEPTIDYL-TRNA HYDROLASE PTRHD1-RELATED"/>
    <property type="match status" value="1"/>
</dbReference>
<proteinExistence type="predicted"/>
<dbReference type="EC" id="3.1.1.29" evidence="1"/>
<dbReference type="PANTHER" id="PTHR46194:SF1">
    <property type="entry name" value="PEPTIDYL-TRNA HYDROLASE PTRHD1-RELATED"/>
    <property type="match status" value="1"/>
</dbReference>
<comment type="caution">
    <text evidence="4">The sequence shown here is derived from an EMBL/GenBank/DDBJ whole genome shotgun (WGS) entry which is preliminary data.</text>
</comment>
<dbReference type="EMBL" id="CAMGYJ010000009">
    <property type="protein sequence ID" value="CAI0546233.1"/>
    <property type="molecule type" value="Genomic_DNA"/>
</dbReference>
<dbReference type="InterPro" id="IPR002833">
    <property type="entry name" value="PTH2"/>
</dbReference>
<keyword evidence="5" id="KW-1185">Reference proteome</keyword>
<keyword evidence="2" id="KW-0378">Hydrolase</keyword>
<sequence length="99" mass="11055">MGSVVTQGCQVVVAAIRSHRNDAHTVRYWGPEKIDSMHKVTLEVEGETQMLNLAEKLKGGGIVHKLWIEQPVPPSIFLPSLTLNLKLLRFQEAKALQVK</sequence>
<dbReference type="Proteomes" id="UP001154282">
    <property type="component" value="Unassembled WGS sequence"/>
</dbReference>
<dbReference type="Gene3D" id="3.40.1490.10">
    <property type="entry name" value="Bit1"/>
    <property type="match status" value="1"/>
</dbReference>
<accession>A0AAV0QM15</accession>
<evidence type="ECO:0000313" key="5">
    <source>
        <dbReference type="Proteomes" id="UP001154282"/>
    </source>
</evidence>
<dbReference type="InterPro" id="IPR042237">
    <property type="entry name" value="PTRHD1"/>
</dbReference>
<dbReference type="InterPro" id="IPR023476">
    <property type="entry name" value="Pep_tRNA_hydro_II_dom_sf"/>
</dbReference>
<comment type="catalytic activity">
    <reaction evidence="3">
        <text>an N-acyl-L-alpha-aminoacyl-tRNA + H2O = an N-acyl-L-amino acid + a tRNA + H(+)</text>
        <dbReference type="Rhea" id="RHEA:54448"/>
        <dbReference type="Rhea" id="RHEA-COMP:10123"/>
        <dbReference type="Rhea" id="RHEA-COMP:13883"/>
        <dbReference type="ChEBI" id="CHEBI:15377"/>
        <dbReference type="ChEBI" id="CHEBI:15378"/>
        <dbReference type="ChEBI" id="CHEBI:59874"/>
        <dbReference type="ChEBI" id="CHEBI:78442"/>
        <dbReference type="ChEBI" id="CHEBI:138191"/>
        <dbReference type="EC" id="3.1.1.29"/>
    </reaction>
</comment>